<evidence type="ECO:0000256" key="1">
    <source>
        <dbReference type="ARBA" id="ARBA00022691"/>
    </source>
</evidence>
<dbReference type="PANTHER" id="PTHR43288:SF2">
    <property type="entry name" value="RADICAL SAM CORE DOMAIN-CONTAINING PROTEIN"/>
    <property type="match status" value="1"/>
</dbReference>
<reference evidence="6 8" key="1">
    <citation type="journal article" date="2019" name="Nat. Microbiol.">
        <title>Expanding anaerobic alkane metabolism in the domain of Archaea.</title>
        <authorList>
            <person name="Wang Y."/>
            <person name="Wegener G."/>
            <person name="Hou J."/>
            <person name="Wang F."/>
            <person name="Xiao X."/>
        </authorList>
    </citation>
    <scope>NUCLEOTIDE SEQUENCE [LARGE SCALE GENOMIC DNA]</scope>
    <source>
        <strain evidence="6">WYZ-LMO11</strain>
    </source>
</reference>
<dbReference type="SFLD" id="SFLDS00029">
    <property type="entry name" value="Radical_SAM"/>
    <property type="match status" value="1"/>
</dbReference>
<keyword evidence="4" id="KW-0411">Iron-sulfur</keyword>
<dbReference type="InterPro" id="IPR007197">
    <property type="entry name" value="rSAM"/>
</dbReference>
<dbReference type="InterPro" id="IPR058240">
    <property type="entry name" value="rSAM_sf"/>
</dbReference>
<evidence type="ECO:0000313" key="8">
    <source>
        <dbReference type="Proteomes" id="UP000317265"/>
    </source>
</evidence>
<dbReference type="PANTHER" id="PTHR43288">
    <property type="entry name" value="BIOTIN SYNTHASE-RELATED PROTEIN, RADICAL SAM SUPERFAMILY"/>
    <property type="match status" value="1"/>
</dbReference>
<keyword evidence="2" id="KW-0479">Metal-binding</keyword>
<sequence>MHKIIAYRPSVYTISITGGYCELMCNHCKGKYLKNMKWIKDSKDLLNEFIVAKEKGYNYILISGGFDKKGRLPIFKFLDVIKEGKIRTGIFIELHSGLIKEFDKLNGIIDAVLIDVIGSQETIDNYIKGDWLKEDYEYCMKLAKQYIPIVAAHVLIGVDNGKIKGEYEAIDMAIRANVDVLSILTLIDNFSDIDGIKDIMMYARENFKGHLTLGCMRLKGKYRPIIEKIAVDLQYDGIANPLYETLKYAKNVKIINGCCILK</sequence>
<reference evidence="5 7" key="2">
    <citation type="journal article" date="2019" name="Nat. Microbiol.">
        <title>Wide diversity of methane and short-chain alkane metabolisms in uncultured archaea.</title>
        <authorList>
            <person name="Borrel G."/>
            <person name="Adam P.S."/>
            <person name="McKay L.J."/>
            <person name="Chen L.X."/>
            <person name="Sierra-Garcia I.N."/>
            <person name="Sieber C.M."/>
            <person name="Letourneur Q."/>
            <person name="Ghozlane A."/>
            <person name="Andersen G.L."/>
            <person name="Li W.J."/>
            <person name="Hallam S.J."/>
            <person name="Muyzer G."/>
            <person name="de Oliveira V.M."/>
            <person name="Inskeep W.P."/>
            <person name="Banfield J.F."/>
            <person name="Gribaldo S."/>
        </authorList>
    </citation>
    <scope>NUCLEOTIDE SEQUENCE [LARGE SCALE GENOMIC DNA]</scope>
    <source>
        <strain evidence="5">Verst-YHS</strain>
    </source>
</reference>
<dbReference type="InterPro" id="IPR013785">
    <property type="entry name" value="Aldolase_TIM"/>
</dbReference>
<evidence type="ECO:0000256" key="3">
    <source>
        <dbReference type="ARBA" id="ARBA00023004"/>
    </source>
</evidence>
<evidence type="ECO:0008006" key="9">
    <source>
        <dbReference type="Google" id="ProtNLM"/>
    </source>
</evidence>
<keyword evidence="1" id="KW-0949">S-adenosyl-L-methionine</keyword>
<evidence type="ECO:0000313" key="7">
    <source>
        <dbReference type="Proteomes" id="UP000316080"/>
    </source>
</evidence>
<organism evidence="5 7">
    <name type="scientific">Thermoproteota archaeon</name>
    <dbReference type="NCBI Taxonomy" id="2056631"/>
    <lineage>
        <taxon>Archaea</taxon>
        <taxon>Thermoproteota</taxon>
    </lineage>
</organism>
<keyword evidence="3" id="KW-0408">Iron</keyword>
<comment type="caution">
    <text evidence="5">The sequence shown here is derived from an EMBL/GenBank/DDBJ whole genome shotgun (WGS) entry which is preliminary data.</text>
</comment>
<evidence type="ECO:0000256" key="2">
    <source>
        <dbReference type="ARBA" id="ARBA00022723"/>
    </source>
</evidence>
<dbReference type="EMBL" id="RXIH01000046">
    <property type="protein sequence ID" value="RZN55292.1"/>
    <property type="molecule type" value="Genomic_DNA"/>
</dbReference>
<gene>
    <name evidence="6" type="ORF">DSO09_03480</name>
    <name evidence="5" type="ORF">EF809_06100</name>
</gene>
<dbReference type="Proteomes" id="UP000317265">
    <property type="component" value="Unassembled WGS sequence"/>
</dbReference>
<dbReference type="GO" id="GO:0046872">
    <property type="term" value="F:metal ion binding"/>
    <property type="evidence" value="ECO:0007669"/>
    <property type="project" value="UniProtKB-KW"/>
</dbReference>
<evidence type="ECO:0000313" key="5">
    <source>
        <dbReference type="EMBL" id="RZN55292.1"/>
    </source>
</evidence>
<name>A0A520KE73_9CREN</name>
<dbReference type="GO" id="GO:0051536">
    <property type="term" value="F:iron-sulfur cluster binding"/>
    <property type="evidence" value="ECO:0007669"/>
    <property type="project" value="UniProtKB-KW"/>
</dbReference>
<dbReference type="GO" id="GO:0003824">
    <property type="term" value="F:catalytic activity"/>
    <property type="evidence" value="ECO:0007669"/>
    <property type="project" value="InterPro"/>
</dbReference>
<evidence type="ECO:0000256" key="4">
    <source>
        <dbReference type="ARBA" id="ARBA00023014"/>
    </source>
</evidence>
<dbReference type="SFLD" id="SFLDG01113">
    <property type="entry name" value="Uncharacterised_Radical_SAM_Su"/>
    <property type="match status" value="1"/>
</dbReference>
<dbReference type="Proteomes" id="UP000316080">
    <property type="component" value="Unassembled WGS sequence"/>
</dbReference>
<accession>A0A520KE73</accession>
<dbReference type="EMBL" id="QNVI01000041">
    <property type="protein sequence ID" value="TDA38916.1"/>
    <property type="molecule type" value="Genomic_DNA"/>
</dbReference>
<protein>
    <recommendedName>
        <fullName evidence="9">Radical SAM protein</fullName>
    </recommendedName>
</protein>
<dbReference type="AlphaFoldDB" id="A0A520KE73"/>
<proteinExistence type="predicted"/>
<evidence type="ECO:0000313" key="6">
    <source>
        <dbReference type="EMBL" id="TDA38916.1"/>
    </source>
</evidence>
<dbReference type="SUPFAM" id="SSF102114">
    <property type="entry name" value="Radical SAM enzymes"/>
    <property type="match status" value="1"/>
</dbReference>
<dbReference type="Gene3D" id="3.20.20.70">
    <property type="entry name" value="Aldolase class I"/>
    <property type="match status" value="1"/>
</dbReference>